<dbReference type="Proteomes" id="UP001521209">
    <property type="component" value="Unassembled WGS sequence"/>
</dbReference>
<dbReference type="EMBL" id="JAKGBZ010000012">
    <property type="protein sequence ID" value="MCF3946653.1"/>
    <property type="molecule type" value="Genomic_DNA"/>
</dbReference>
<dbReference type="Gene3D" id="3.40.630.40">
    <property type="entry name" value="Zn-dependent exopeptidases"/>
    <property type="match status" value="1"/>
</dbReference>
<evidence type="ECO:0000313" key="1">
    <source>
        <dbReference type="EMBL" id="MCF3946653.1"/>
    </source>
</evidence>
<keyword evidence="2" id="KW-1185">Reference proteome</keyword>
<organism evidence="1 2">
    <name type="scientific">Acidiphilium iwatense</name>
    <dbReference type="NCBI Taxonomy" id="768198"/>
    <lineage>
        <taxon>Bacteria</taxon>
        <taxon>Pseudomonadati</taxon>
        <taxon>Pseudomonadota</taxon>
        <taxon>Alphaproteobacteria</taxon>
        <taxon>Acetobacterales</taxon>
        <taxon>Acidocellaceae</taxon>
        <taxon>Acidiphilium</taxon>
    </lineage>
</organism>
<gene>
    <name evidence="1" type="primary">hutG</name>
    <name evidence="1" type="ORF">L2A60_08160</name>
</gene>
<evidence type="ECO:0000313" key="2">
    <source>
        <dbReference type="Proteomes" id="UP001521209"/>
    </source>
</evidence>
<dbReference type="NCBIfam" id="TIGR02017">
    <property type="entry name" value="hutG_amidohyd"/>
    <property type="match status" value="1"/>
</dbReference>
<dbReference type="InterPro" id="IPR007709">
    <property type="entry name" value="N-FG_amidohydro"/>
</dbReference>
<reference evidence="1 2" key="1">
    <citation type="submission" date="2022-01" db="EMBL/GenBank/DDBJ databases">
        <authorList>
            <person name="Won M."/>
            <person name="Kim S.-J."/>
            <person name="Kwon S.-W."/>
        </authorList>
    </citation>
    <scope>NUCLEOTIDE SEQUENCE [LARGE SCALE GENOMIC DNA]</scope>
    <source>
        <strain evidence="1 2">KCTC 23505</strain>
    </source>
</reference>
<dbReference type="Pfam" id="PF05013">
    <property type="entry name" value="FGase"/>
    <property type="match status" value="1"/>
</dbReference>
<proteinExistence type="predicted"/>
<accession>A0ABS9DWY3</accession>
<dbReference type="InterPro" id="IPR010247">
    <property type="entry name" value="HutG_amidohyd"/>
</dbReference>
<dbReference type="RefSeq" id="WP_235703888.1">
    <property type="nucleotide sequence ID" value="NZ_JAKGBZ010000012.1"/>
</dbReference>
<name>A0ABS9DWY3_9PROT</name>
<protein>
    <submittedName>
        <fullName evidence="1">N-formylglutamate deformylase</fullName>
        <ecNumber evidence="1">3.5.1.68</ecNumber>
    </submittedName>
</protein>
<sequence>MTGTDFITVRPGNSRLILSLPHTGTDIPDDLAPRFVSRWQTLADADWWLEKLYDFAEDRDVTIIRTTMSRSVIDVNRVPSGVSLYPGMATTSLCPLTDFDGAPLYNEGQEPDDAEIARRRVRYFEPYHAILAREIARLRDSHDQIVLFDAHSIRSRIPRLFDGLLPVCNIGTNGGVTASPALVAEIVALCAASPFDHIVNGRFKGGYITRHYAAPEAGVHTVQLELACRAYIDEPEDAITESNWPPPYSSDRASTIRDLLIPIIGACLDFPIVRRPGDTSC</sequence>
<dbReference type="GO" id="GO:0050129">
    <property type="term" value="F:N-formylglutamate deformylase activity"/>
    <property type="evidence" value="ECO:0007669"/>
    <property type="project" value="UniProtKB-EC"/>
</dbReference>
<comment type="caution">
    <text evidence="1">The sequence shown here is derived from an EMBL/GenBank/DDBJ whole genome shotgun (WGS) entry which is preliminary data.</text>
</comment>
<dbReference type="SUPFAM" id="SSF53187">
    <property type="entry name" value="Zn-dependent exopeptidases"/>
    <property type="match status" value="1"/>
</dbReference>
<dbReference type="EC" id="3.5.1.68" evidence="1"/>
<keyword evidence="1" id="KW-0378">Hydrolase</keyword>